<dbReference type="InterPro" id="IPR050563">
    <property type="entry name" value="4-hydroxybenzoyl-CoA_TE"/>
</dbReference>
<keyword evidence="2" id="KW-0378">Hydrolase</keyword>
<dbReference type="Proteomes" id="UP000069632">
    <property type="component" value="Unassembled WGS sequence"/>
</dbReference>
<dbReference type="PANTHER" id="PTHR31793:SF27">
    <property type="entry name" value="NOVEL THIOESTERASE SUPERFAMILY DOMAIN AND SAPOSIN A-TYPE DOMAIN CONTAINING PROTEIN (0610012H03RIK)"/>
    <property type="match status" value="1"/>
</dbReference>
<dbReference type="SUPFAM" id="SSF54637">
    <property type="entry name" value="Thioesterase/thiol ester dehydrase-isomerase"/>
    <property type="match status" value="1"/>
</dbReference>
<organism evidence="3 4">
    <name type="scientific">Campylobacter geochelonis</name>
    <dbReference type="NCBI Taxonomy" id="1780362"/>
    <lineage>
        <taxon>Bacteria</taxon>
        <taxon>Pseudomonadati</taxon>
        <taxon>Campylobacterota</taxon>
        <taxon>Epsilonproteobacteria</taxon>
        <taxon>Campylobacterales</taxon>
        <taxon>Campylobacteraceae</taxon>
        <taxon>Campylobacter</taxon>
    </lineage>
</organism>
<sequence length="134" mass="15594">MRVFKMRVEFYDVDSMEVAWHGNYVKFIEAARCAFLREVGYTYDDMKKDGFAYPIVKMDFKFIHPAFFGDELDVEVALLECDTFLKFSYKIKNAQSGKLLCKATTSQVCVEIDGLKTCFILPEVARKRLEKERG</sequence>
<dbReference type="EMBL" id="FIZP01000003">
    <property type="protein sequence ID" value="CZE47495.1"/>
    <property type="molecule type" value="Genomic_DNA"/>
</dbReference>
<dbReference type="OrthoDB" id="9800856at2"/>
<name>A0A128EF08_9BACT</name>
<dbReference type="Gene3D" id="3.10.129.10">
    <property type="entry name" value="Hotdog Thioesterase"/>
    <property type="match status" value="1"/>
</dbReference>
<protein>
    <submittedName>
        <fullName evidence="3">Thioesterase superfamily protein</fullName>
    </submittedName>
</protein>
<dbReference type="PANTHER" id="PTHR31793">
    <property type="entry name" value="4-HYDROXYBENZOYL-COA THIOESTERASE FAMILY MEMBER"/>
    <property type="match status" value="1"/>
</dbReference>
<dbReference type="InterPro" id="IPR006684">
    <property type="entry name" value="YbgC/YbaW"/>
</dbReference>
<proteinExistence type="inferred from homology"/>
<dbReference type="InterPro" id="IPR029069">
    <property type="entry name" value="HotDog_dom_sf"/>
</dbReference>
<dbReference type="NCBIfam" id="TIGR00051">
    <property type="entry name" value="YbgC/FadM family acyl-CoA thioesterase"/>
    <property type="match status" value="1"/>
</dbReference>
<dbReference type="AlphaFoldDB" id="A0A128EF08"/>
<accession>A0A128EF08</accession>
<reference evidence="3 4" key="1">
    <citation type="submission" date="2016-02" db="EMBL/GenBank/DDBJ databases">
        <authorList>
            <consortium name="Pathogen Informatics"/>
        </authorList>
    </citation>
    <scope>NUCLEOTIDE SEQUENCE [LARGE SCALE GENOMIC DNA]</scope>
    <source>
        <strain evidence="3 4">RC20</strain>
    </source>
</reference>
<evidence type="ECO:0000313" key="3">
    <source>
        <dbReference type="EMBL" id="CZE47495.1"/>
    </source>
</evidence>
<evidence type="ECO:0000256" key="1">
    <source>
        <dbReference type="ARBA" id="ARBA00005953"/>
    </source>
</evidence>
<evidence type="ECO:0000256" key="2">
    <source>
        <dbReference type="ARBA" id="ARBA00022801"/>
    </source>
</evidence>
<evidence type="ECO:0000313" key="4">
    <source>
        <dbReference type="Proteomes" id="UP000069632"/>
    </source>
</evidence>
<gene>
    <name evidence="3" type="ORF">ERS672216_00916</name>
</gene>
<dbReference type="PIRSF" id="PIRSF003230">
    <property type="entry name" value="YbgC"/>
    <property type="match status" value="1"/>
</dbReference>
<comment type="similarity">
    <text evidence="1">Belongs to the 4-hydroxybenzoyl-CoA thioesterase family.</text>
</comment>
<dbReference type="Pfam" id="PF13279">
    <property type="entry name" value="4HBT_2"/>
    <property type="match status" value="1"/>
</dbReference>
<dbReference type="GO" id="GO:0047617">
    <property type="term" value="F:fatty acyl-CoA hydrolase activity"/>
    <property type="evidence" value="ECO:0007669"/>
    <property type="project" value="TreeGrafter"/>
</dbReference>
<dbReference type="RefSeq" id="WP_075540164.1">
    <property type="nucleotide sequence ID" value="NZ_CP053844.1"/>
</dbReference>
<keyword evidence="4" id="KW-1185">Reference proteome</keyword>
<dbReference type="CDD" id="cd00586">
    <property type="entry name" value="4HBT"/>
    <property type="match status" value="1"/>
</dbReference>